<feature type="transmembrane region" description="Helical" evidence="7">
    <location>
        <begin position="12"/>
        <end position="34"/>
    </location>
</feature>
<evidence type="ECO:0000256" key="6">
    <source>
        <dbReference type="ARBA" id="ARBA00023136"/>
    </source>
</evidence>
<dbReference type="Pfam" id="PF07690">
    <property type="entry name" value="MFS_1"/>
    <property type="match status" value="2"/>
</dbReference>
<dbReference type="InterPro" id="IPR011701">
    <property type="entry name" value="MFS"/>
</dbReference>
<feature type="transmembrane region" description="Helical" evidence="7">
    <location>
        <begin position="392"/>
        <end position="416"/>
    </location>
</feature>
<accession>A0A0U1QQN2</accession>
<dbReference type="InterPro" id="IPR020846">
    <property type="entry name" value="MFS_dom"/>
</dbReference>
<evidence type="ECO:0000256" key="2">
    <source>
        <dbReference type="ARBA" id="ARBA00022448"/>
    </source>
</evidence>
<dbReference type="GO" id="GO:0005886">
    <property type="term" value="C:plasma membrane"/>
    <property type="evidence" value="ECO:0007669"/>
    <property type="project" value="UniProtKB-SubCell"/>
</dbReference>
<dbReference type="GO" id="GO:0022857">
    <property type="term" value="F:transmembrane transporter activity"/>
    <property type="evidence" value="ECO:0007669"/>
    <property type="project" value="InterPro"/>
</dbReference>
<comment type="subcellular location">
    <subcellularLocation>
        <location evidence="1">Cell membrane</location>
        <topology evidence="1">Multi-pass membrane protein</topology>
    </subcellularLocation>
</comment>
<dbReference type="RefSeq" id="WP_010023820.1">
    <property type="nucleotide sequence ID" value="NZ_AFVQ02000054.1"/>
</dbReference>
<dbReference type="Proteomes" id="UP000035553">
    <property type="component" value="Unassembled WGS sequence"/>
</dbReference>
<dbReference type="CDD" id="cd17329">
    <property type="entry name" value="MFS_MdtH_MDR_like"/>
    <property type="match status" value="1"/>
</dbReference>
<evidence type="ECO:0000256" key="4">
    <source>
        <dbReference type="ARBA" id="ARBA00022692"/>
    </source>
</evidence>
<keyword evidence="3" id="KW-1003">Cell membrane</keyword>
<keyword evidence="2" id="KW-0813">Transport</keyword>
<gene>
    <name evidence="9" type="ORF">SINU_04610</name>
</gene>
<dbReference type="InterPro" id="IPR050171">
    <property type="entry name" value="MFS_Transporters"/>
</dbReference>
<dbReference type="PROSITE" id="PS00216">
    <property type="entry name" value="SUGAR_TRANSPORT_1"/>
    <property type="match status" value="1"/>
</dbReference>
<proteinExistence type="predicted"/>
<feature type="domain" description="Major facilitator superfamily (MFS) profile" evidence="8">
    <location>
        <begin position="1"/>
        <end position="416"/>
    </location>
</feature>
<keyword evidence="6 7" id="KW-0472">Membrane</keyword>
<dbReference type="EMBL" id="AFVQ02000054">
    <property type="protein sequence ID" value="KLI03100.1"/>
    <property type="molecule type" value="Genomic_DNA"/>
</dbReference>
<evidence type="ECO:0000256" key="5">
    <source>
        <dbReference type="ARBA" id="ARBA00022989"/>
    </source>
</evidence>
<sequence length="436" mass="49530">MKWRDWDINLKVRLIGEGFFNLLFWMFFPFMAIYFSNHFGQETAGLLLILSQVIGTAIGLLGGYCADHFGRKRMMVFSAVGQAVCFALFALANSPWLTSPWVTFISFSLLGLFGQLYQPASHAMIADVVPEQDRAGIFAVFYTSINVTVVIGPLLGAVFFFDDRFGFLVVCTLVSAVLIGVLQHWIHETVPIKKATEHRKENKKWLHHLKDQLGDYRVIFNDRIFLLYILAGVLVAQTFMQLDLLIAVYTTDRVPLQTLFSFRDWQLTIDGKDLFSLMVSMNGLCVALLTVIVTKWMTKFRERNVFMVSAFCYGVAMILIGATINAWLLLVGIVLFSWAELMTVGVQDSFIAKLAPEHLRGQYFAAAGLRFSLGRTIAPIAVPMTVWFGYSWTFFILAVLAYLGMMIYGIMFSMFYRRKMPVKVSLIQMKRSHSID</sequence>
<feature type="transmembrane region" description="Helical" evidence="7">
    <location>
        <begin position="98"/>
        <end position="117"/>
    </location>
</feature>
<evidence type="ECO:0000256" key="7">
    <source>
        <dbReference type="SAM" id="Phobius"/>
    </source>
</evidence>
<feature type="transmembrane region" description="Helical" evidence="7">
    <location>
        <begin position="137"/>
        <end position="161"/>
    </location>
</feature>
<dbReference type="AlphaFoldDB" id="A0A0U1QQN2"/>
<feature type="transmembrane region" description="Helical" evidence="7">
    <location>
        <begin position="305"/>
        <end position="338"/>
    </location>
</feature>
<dbReference type="PANTHER" id="PTHR23517:SF3">
    <property type="entry name" value="INTEGRAL MEMBRANE TRANSPORT PROTEIN"/>
    <property type="match status" value="1"/>
</dbReference>
<name>A0A0U1QQN2_9BACL</name>
<evidence type="ECO:0000256" key="3">
    <source>
        <dbReference type="ARBA" id="ARBA00022475"/>
    </source>
</evidence>
<dbReference type="PANTHER" id="PTHR23517">
    <property type="entry name" value="RESISTANCE PROTEIN MDTM, PUTATIVE-RELATED-RELATED"/>
    <property type="match status" value="1"/>
</dbReference>
<dbReference type="SUPFAM" id="SSF103473">
    <property type="entry name" value="MFS general substrate transporter"/>
    <property type="match status" value="1"/>
</dbReference>
<feature type="transmembrane region" description="Helical" evidence="7">
    <location>
        <begin position="167"/>
        <end position="186"/>
    </location>
</feature>
<feature type="transmembrane region" description="Helical" evidence="7">
    <location>
        <begin position="274"/>
        <end position="293"/>
    </location>
</feature>
<keyword evidence="10" id="KW-1185">Reference proteome</keyword>
<dbReference type="OrthoDB" id="9793283at2"/>
<comment type="caution">
    <text evidence="9">The sequence shown here is derived from an EMBL/GenBank/DDBJ whole genome shotgun (WGS) entry which is preliminary data.</text>
</comment>
<dbReference type="Gene3D" id="1.20.1250.20">
    <property type="entry name" value="MFS general substrate transporter like domains"/>
    <property type="match status" value="1"/>
</dbReference>
<keyword evidence="5 7" id="KW-1133">Transmembrane helix</keyword>
<feature type="transmembrane region" description="Helical" evidence="7">
    <location>
        <begin position="46"/>
        <end position="66"/>
    </location>
</feature>
<reference evidence="9 10" key="1">
    <citation type="journal article" date="2011" name="J. Bacteriol.">
        <title>Draft genome sequence of Sporolactobacillus inulinus strain CASD, an efficient D-lactic acid-producing bacterium with high-concentration lactate tolerance capability.</title>
        <authorList>
            <person name="Yu B."/>
            <person name="Su F."/>
            <person name="Wang L."/>
            <person name="Xu K."/>
            <person name="Zhao B."/>
            <person name="Xu P."/>
        </authorList>
    </citation>
    <scope>NUCLEOTIDE SEQUENCE [LARGE SCALE GENOMIC DNA]</scope>
    <source>
        <strain evidence="9 10">CASD</strain>
    </source>
</reference>
<feature type="transmembrane region" description="Helical" evidence="7">
    <location>
        <begin position="73"/>
        <end position="92"/>
    </location>
</feature>
<organism evidence="9 10">
    <name type="scientific">Sporolactobacillus inulinus CASD</name>
    <dbReference type="NCBI Taxonomy" id="1069536"/>
    <lineage>
        <taxon>Bacteria</taxon>
        <taxon>Bacillati</taxon>
        <taxon>Bacillota</taxon>
        <taxon>Bacilli</taxon>
        <taxon>Bacillales</taxon>
        <taxon>Sporolactobacillaceae</taxon>
        <taxon>Sporolactobacillus</taxon>
    </lineage>
</organism>
<dbReference type="PROSITE" id="PS50850">
    <property type="entry name" value="MFS"/>
    <property type="match status" value="1"/>
</dbReference>
<dbReference type="STRING" id="1069536.SINU_04610"/>
<feature type="transmembrane region" description="Helical" evidence="7">
    <location>
        <begin position="225"/>
        <end position="249"/>
    </location>
</feature>
<dbReference type="InterPro" id="IPR036259">
    <property type="entry name" value="MFS_trans_sf"/>
</dbReference>
<evidence type="ECO:0000313" key="10">
    <source>
        <dbReference type="Proteomes" id="UP000035553"/>
    </source>
</evidence>
<protein>
    <submittedName>
        <fullName evidence="9">MFS transporter</fullName>
    </submittedName>
</protein>
<keyword evidence="4 7" id="KW-0812">Transmembrane</keyword>
<evidence type="ECO:0000256" key="1">
    <source>
        <dbReference type="ARBA" id="ARBA00004651"/>
    </source>
</evidence>
<evidence type="ECO:0000259" key="8">
    <source>
        <dbReference type="PROSITE" id="PS50850"/>
    </source>
</evidence>
<dbReference type="InterPro" id="IPR005829">
    <property type="entry name" value="Sugar_transporter_CS"/>
</dbReference>
<evidence type="ECO:0000313" key="9">
    <source>
        <dbReference type="EMBL" id="KLI03100.1"/>
    </source>
</evidence>